<evidence type="ECO:0000313" key="16">
    <source>
        <dbReference type="EMBL" id="KAK3342945.1"/>
    </source>
</evidence>
<evidence type="ECO:0000256" key="8">
    <source>
        <dbReference type="ARBA" id="ARBA00022989"/>
    </source>
</evidence>
<comment type="similarity">
    <text evidence="2">Belongs to the AAA ATPase family. BCS1 subfamily.</text>
</comment>
<dbReference type="Pfam" id="PF25426">
    <property type="entry name" value="AAA_lid_BCS1"/>
    <property type="match status" value="1"/>
</dbReference>
<evidence type="ECO:0000256" key="9">
    <source>
        <dbReference type="ARBA" id="ARBA00023128"/>
    </source>
</evidence>
<keyword evidence="7" id="KW-0067">ATP-binding</keyword>
<keyword evidence="8 13" id="KW-1133">Transmembrane helix</keyword>
<keyword evidence="4" id="KW-0547">Nucleotide-binding</keyword>
<feature type="compositionally biased region" description="Polar residues" evidence="12">
    <location>
        <begin position="9"/>
        <end position="28"/>
    </location>
</feature>
<evidence type="ECO:0000256" key="13">
    <source>
        <dbReference type="SAM" id="Phobius"/>
    </source>
</evidence>
<feature type="compositionally biased region" description="Low complexity" evidence="12">
    <location>
        <begin position="488"/>
        <end position="505"/>
    </location>
</feature>
<reference evidence="16" key="2">
    <citation type="submission" date="2023-06" db="EMBL/GenBank/DDBJ databases">
        <authorList>
            <consortium name="Lawrence Berkeley National Laboratory"/>
            <person name="Haridas S."/>
            <person name="Hensen N."/>
            <person name="Bonometti L."/>
            <person name="Westerberg I."/>
            <person name="Brannstrom I.O."/>
            <person name="Guillou S."/>
            <person name="Cros-Aarteil S."/>
            <person name="Calhoun S."/>
            <person name="Kuo A."/>
            <person name="Mondo S."/>
            <person name="Pangilinan J."/>
            <person name="Riley R."/>
            <person name="Labutti K."/>
            <person name="Andreopoulos B."/>
            <person name="Lipzen A."/>
            <person name="Chen C."/>
            <person name="Yanf M."/>
            <person name="Daum C."/>
            <person name="Ng V."/>
            <person name="Clum A."/>
            <person name="Steindorff A."/>
            <person name="Ohm R."/>
            <person name="Martin F."/>
            <person name="Silar P."/>
            <person name="Natvig D."/>
            <person name="Lalanne C."/>
            <person name="Gautier V."/>
            <person name="Ament-Velasquez S.L."/>
            <person name="Kruys A."/>
            <person name="Hutchinson M.I."/>
            <person name="Powell A.J."/>
            <person name="Barry K."/>
            <person name="Miller A.N."/>
            <person name="Grigoriev I.V."/>
            <person name="Debuchy R."/>
            <person name="Gladieux P."/>
            <person name="Thoren M.H."/>
            <person name="Johannesson H."/>
        </authorList>
    </citation>
    <scope>NUCLEOTIDE SEQUENCE</scope>
    <source>
        <strain evidence="16">CBS 560.94</strain>
    </source>
</reference>
<dbReference type="Pfam" id="PF00004">
    <property type="entry name" value="AAA"/>
    <property type="match status" value="2"/>
</dbReference>
<evidence type="ECO:0000256" key="2">
    <source>
        <dbReference type="ARBA" id="ARBA00007448"/>
    </source>
</evidence>
<accession>A0AAE0JDC5</accession>
<feature type="compositionally biased region" description="Basic and acidic residues" evidence="12">
    <location>
        <begin position="587"/>
        <end position="633"/>
    </location>
</feature>
<dbReference type="InterPro" id="IPR057495">
    <property type="entry name" value="AAA_lid_BCS1"/>
</dbReference>
<dbReference type="AlphaFoldDB" id="A0AAE0JDC5"/>
<feature type="domain" description="BCS1 N-terminal" evidence="15">
    <location>
        <begin position="69"/>
        <end position="272"/>
    </location>
</feature>
<feature type="compositionally biased region" description="Basic and acidic residues" evidence="12">
    <location>
        <begin position="513"/>
        <end position="525"/>
    </location>
</feature>
<dbReference type="PANTHER" id="PTHR23070">
    <property type="entry name" value="BCS1 AAA-TYPE ATPASE"/>
    <property type="match status" value="1"/>
</dbReference>
<evidence type="ECO:0000259" key="15">
    <source>
        <dbReference type="SMART" id="SM01024"/>
    </source>
</evidence>
<evidence type="ECO:0000256" key="1">
    <source>
        <dbReference type="ARBA" id="ARBA00004434"/>
    </source>
</evidence>
<dbReference type="GeneID" id="87861963"/>
<feature type="region of interest" description="Disordered" evidence="12">
    <location>
        <begin position="388"/>
        <end position="410"/>
    </location>
</feature>
<feature type="region of interest" description="Disordered" evidence="12">
    <location>
        <begin position="482"/>
        <end position="525"/>
    </location>
</feature>
<dbReference type="Pfam" id="PF08740">
    <property type="entry name" value="BCS1_N"/>
    <property type="match status" value="1"/>
</dbReference>
<evidence type="ECO:0000256" key="10">
    <source>
        <dbReference type="ARBA" id="ARBA00023136"/>
    </source>
</evidence>
<gene>
    <name evidence="16" type="ORF">B0H65DRAFT_429223</name>
</gene>
<comment type="caution">
    <text evidence="16">The sequence shown here is derived from an EMBL/GenBank/DDBJ whole genome shotgun (WGS) entry which is preliminary data.</text>
</comment>
<feature type="compositionally biased region" description="Low complexity" evidence="12">
    <location>
        <begin position="394"/>
        <end position="410"/>
    </location>
</feature>
<keyword evidence="5" id="KW-0999">Mitochondrion inner membrane</keyword>
<dbReference type="GO" id="GO:0005743">
    <property type="term" value="C:mitochondrial inner membrane"/>
    <property type="evidence" value="ECO:0007669"/>
    <property type="project" value="UniProtKB-SubCell"/>
</dbReference>
<evidence type="ECO:0000313" key="17">
    <source>
        <dbReference type="Proteomes" id="UP001278500"/>
    </source>
</evidence>
<keyword evidence="3 13" id="KW-0812">Transmembrane</keyword>
<dbReference type="InterPro" id="IPR003960">
    <property type="entry name" value="ATPase_AAA_CS"/>
</dbReference>
<keyword evidence="6" id="KW-0378">Hydrolase</keyword>
<dbReference type="GO" id="GO:0005524">
    <property type="term" value="F:ATP binding"/>
    <property type="evidence" value="ECO:0007669"/>
    <property type="project" value="UniProtKB-KW"/>
</dbReference>
<dbReference type="InterPro" id="IPR050747">
    <property type="entry name" value="Mitochondrial_chaperone_BCS1"/>
</dbReference>
<comment type="catalytic activity">
    <reaction evidence="11">
        <text>ATP + H2O = ADP + phosphate + H(+)</text>
        <dbReference type="Rhea" id="RHEA:13065"/>
        <dbReference type="ChEBI" id="CHEBI:15377"/>
        <dbReference type="ChEBI" id="CHEBI:15378"/>
        <dbReference type="ChEBI" id="CHEBI:30616"/>
        <dbReference type="ChEBI" id="CHEBI:43474"/>
        <dbReference type="ChEBI" id="CHEBI:456216"/>
    </reaction>
    <physiologicalReaction direction="left-to-right" evidence="11">
        <dbReference type="Rhea" id="RHEA:13066"/>
    </physiologicalReaction>
</comment>
<proteinExistence type="inferred from homology"/>
<evidence type="ECO:0000256" key="7">
    <source>
        <dbReference type="ARBA" id="ARBA00022840"/>
    </source>
</evidence>
<reference evidence="16" key="1">
    <citation type="journal article" date="2023" name="Mol. Phylogenet. Evol.">
        <title>Genome-scale phylogeny and comparative genomics of the fungal order Sordariales.</title>
        <authorList>
            <person name="Hensen N."/>
            <person name="Bonometti L."/>
            <person name="Westerberg I."/>
            <person name="Brannstrom I.O."/>
            <person name="Guillou S."/>
            <person name="Cros-Aarteil S."/>
            <person name="Calhoun S."/>
            <person name="Haridas S."/>
            <person name="Kuo A."/>
            <person name="Mondo S."/>
            <person name="Pangilinan J."/>
            <person name="Riley R."/>
            <person name="LaButti K."/>
            <person name="Andreopoulos B."/>
            <person name="Lipzen A."/>
            <person name="Chen C."/>
            <person name="Yan M."/>
            <person name="Daum C."/>
            <person name="Ng V."/>
            <person name="Clum A."/>
            <person name="Steindorff A."/>
            <person name="Ohm R.A."/>
            <person name="Martin F."/>
            <person name="Silar P."/>
            <person name="Natvig D.O."/>
            <person name="Lalanne C."/>
            <person name="Gautier V."/>
            <person name="Ament-Velasquez S.L."/>
            <person name="Kruys A."/>
            <person name="Hutchinson M.I."/>
            <person name="Powell A.J."/>
            <person name="Barry K."/>
            <person name="Miller A.N."/>
            <person name="Grigoriev I.V."/>
            <person name="Debuchy R."/>
            <person name="Gladieux P."/>
            <person name="Hiltunen Thoren M."/>
            <person name="Johannesson H."/>
        </authorList>
    </citation>
    <scope>NUCLEOTIDE SEQUENCE</scope>
    <source>
        <strain evidence="16">CBS 560.94</strain>
    </source>
</reference>
<feature type="compositionally biased region" description="Basic residues" evidence="12">
    <location>
        <begin position="634"/>
        <end position="658"/>
    </location>
</feature>
<evidence type="ECO:0000256" key="3">
    <source>
        <dbReference type="ARBA" id="ARBA00022692"/>
    </source>
</evidence>
<dbReference type="Proteomes" id="UP001278500">
    <property type="component" value="Unassembled WGS sequence"/>
</dbReference>
<evidence type="ECO:0000256" key="6">
    <source>
        <dbReference type="ARBA" id="ARBA00022801"/>
    </source>
</evidence>
<dbReference type="RefSeq" id="XP_062680738.1">
    <property type="nucleotide sequence ID" value="XM_062824809.1"/>
</dbReference>
<feature type="transmembrane region" description="Helical" evidence="13">
    <location>
        <begin position="61"/>
        <end position="81"/>
    </location>
</feature>
<dbReference type="SMART" id="SM00382">
    <property type="entry name" value="AAA"/>
    <property type="match status" value="1"/>
</dbReference>
<protein>
    <submittedName>
        <fullName evidence="16">BCS1 N terminal-domain-containing protein</fullName>
    </submittedName>
</protein>
<feature type="region of interest" description="Disordered" evidence="12">
    <location>
        <begin position="587"/>
        <end position="708"/>
    </location>
</feature>
<dbReference type="GO" id="GO:0016887">
    <property type="term" value="F:ATP hydrolysis activity"/>
    <property type="evidence" value="ECO:0007669"/>
    <property type="project" value="InterPro"/>
</dbReference>
<evidence type="ECO:0000256" key="11">
    <source>
        <dbReference type="ARBA" id="ARBA00048778"/>
    </source>
</evidence>
<dbReference type="InterPro" id="IPR014851">
    <property type="entry name" value="BCS1_N"/>
</dbReference>
<dbReference type="InterPro" id="IPR003593">
    <property type="entry name" value="AAA+_ATPase"/>
</dbReference>
<evidence type="ECO:0000256" key="5">
    <source>
        <dbReference type="ARBA" id="ARBA00022792"/>
    </source>
</evidence>
<comment type="subcellular location">
    <subcellularLocation>
        <location evidence="1">Mitochondrion inner membrane</location>
        <topology evidence="1">Single-pass membrane protein</topology>
    </subcellularLocation>
</comment>
<name>A0AAE0JDC5_9PEZI</name>
<evidence type="ECO:0000256" key="12">
    <source>
        <dbReference type="SAM" id="MobiDB-lite"/>
    </source>
</evidence>
<dbReference type="Gene3D" id="3.40.50.300">
    <property type="entry name" value="P-loop containing nucleotide triphosphate hydrolases"/>
    <property type="match status" value="1"/>
</dbReference>
<organism evidence="16 17">
    <name type="scientific">Neurospora tetraspora</name>
    <dbReference type="NCBI Taxonomy" id="94610"/>
    <lineage>
        <taxon>Eukaryota</taxon>
        <taxon>Fungi</taxon>
        <taxon>Dikarya</taxon>
        <taxon>Ascomycota</taxon>
        <taxon>Pezizomycotina</taxon>
        <taxon>Sordariomycetes</taxon>
        <taxon>Sordariomycetidae</taxon>
        <taxon>Sordariales</taxon>
        <taxon>Sordariaceae</taxon>
        <taxon>Neurospora</taxon>
    </lineage>
</organism>
<feature type="transmembrane region" description="Helical" evidence="13">
    <location>
        <begin position="36"/>
        <end position="54"/>
    </location>
</feature>
<evidence type="ECO:0000259" key="14">
    <source>
        <dbReference type="SMART" id="SM00382"/>
    </source>
</evidence>
<keyword evidence="9" id="KW-0496">Mitochondrion</keyword>
<dbReference type="SUPFAM" id="SSF52540">
    <property type="entry name" value="P-loop containing nucleoside triphosphate hydrolases"/>
    <property type="match status" value="1"/>
</dbReference>
<evidence type="ECO:0000256" key="4">
    <source>
        <dbReference type="ARBA" id="ARBA00022741"/>
    </source>
</evidence>
<dbReference type="InterPro" id="IPR003959">
    <property type="entry name" value="ATPase_AAA_core"/>
</dbReference>
<dbReference type="PROSITE" id="PS00674">
    <property type="entry name" value="AAA"/>
    <property type="match status" value="1"/>
</dbReference>
<dbReference type="EMBL" id="JAUEPP010000005">
    <property type="protein sequence ID" value="KAK3342945.1"/>
    <property type="molecule type" value="Genomic_DNA"/>
</dbReference>
<feature type="domain" description="AAA+ ATPase" evidence="14">
    <location>
        <begin position="305"/>
        <end position="463"/>
    </location>
</feature>
<feature type="region of interest" description="Disordered" evidence="12">
    <location>
        <begin position="8"/>
        <end position="28"/>
    </location>
</feature>
<sequence length="783" mass="87407">MDSLLQHMAGQTTSCSDGASSTTPAPATGSPVTGQMVLLDMFFPGFSTFSAFVQKNLNIDLNLYIPLVLICGALTFAWQYFSEYCWDLIDRYMMSVVDVRTDDEIYNMLMGWVAAQKFAQGARRFVVNTNLNSRTWWLWRYDYDDEEEDGTEEDGGGAHHSSAKGAGKKALAYTPTFGSHWFWYKGRLLCFRRQQSRDMAGFSLPSEREEISIKCFGRNPWILKELLLEARQVYMKRDEAKTLIYRGATKGSGSEPTWQRCMARTSRPFSTVILNEKVKKELIDDVTDYLNPATRRWYANRGIPYRRGYLLHGPPGTGKSSLSLALAGFFKMRIYIVSLSSIAANEENLASLFSELPRRCVVLLEDIDTAGLTHTREDGKVVAVDGSGSDDMVPGQITPGDGTTTTPTPSGRLSLSGLLNILDGVASQEGRVLIMTTNHLEKLDKALIRPGRVDMIVEFGRADKEMTAAIFRAIFAPLEGDEVDTPSDADSVSVTTTTTTSSASPKDLSAAAEETRKVNEARRELERDEATLKVVELADQFADKIPAHEFSPAEIQGFLLKHKRNAAAAVEGAEQWVVETRKEKMEKELREARERREKEEKEKEEAKKKKEDGDGDQKEKEDDDKEETKEKKAEKKGKKERRSRKHHKKTSRRSRRSRKNDSDSSDDSSSSSSSSSSSDSESESEPEIVKEKKSRRKHAKKEQNETIPPVLVKEDTIKVQVVPVPVVVPVTITPAPEADNTDDLDKAVVEVKDILVPQISVTEVKEVRSTGSEDGKDSGYGTP</sequence>
<keyword evidence="17" id="KW-1185">Reference proteome</keyword>
<dbReference type="SMART" id="SM01024">
    <property type="entry name" value="BCS1_N"/>
    <property type="match status" value="1"/>
</dbReference>
<keyword evidence="10 13" id="KW-0472">Membrane</keyword>
<dbReference type="InterPro" id="IPR027417">
    <property type="entry name" value="P-loop_NTPase"/>
</dbReference>
<feature type="compositionally biased region" description="Low complexity" evidence="12">
    <location>
        <begin position="667"/>
        <end position="679"/>
    </location>
</feature>